<evidence type="ECO:0000313" key="1">
    <source>
        <dbReference type="EMBL" id="QJA61694.1"/>
    </source>
</evidence>
<name>A0A6M3IWN1_9ZZZZ</name>
<proteinExistence type="predicted"/>
<dbReference type="AlphaFoldDB" id="A0A6M3IWN1"/>
<protein>
    <submittedName>
        <fullName evidence="1">Uncharacterized protein</fullName>
    </submittedName>
</protein>
<accession>A0A6M3IWN1</accession>
<reference evidence="1" key="1">
    <citation type="submission" date="2020-03" db="EMBL/GenBank/DDBJ databases">
        <title>The deep terrestrial virosphere.</title>
        <authorList>
            <person name="Holmfeldt K."/>
            <person name="Nilsson E."/>
            <person name="Simone D."/>
            <person name="Lopez-Fernandez M."/>
            <person name="Wu X."/>
            <person name="de Brujin I."/>
            <person name="Lundin D."/>
            <person name="Andersson A."/>
            <person name="Bertilsson S."/>
            <person name="Dopson M."/>
        </authorList>
    </citation>
    <scope>NUCLEOTIDE SEQUENCE</scope>
    <source>
        <strain evidence="1">MM415B00897</strain>
    </source>
</reference>
<sequence length="243" mass="28393">MATNSKYQDEFLIRIYDMARQGKTDIEISKALNITRQTLRVWTQDIDAVKDALEKGRTPLKNIQCISFRDYVYTRLSPELKELWDRLHLCEKEKNGILKIETLLKNAGVHARQHIFIYALIVNNFSVSAACRVANISRVTFHEWKKNKDFTNLVDWLHECKKDFFEDALVNLVKTGDTAATIFANKTLNRDRGYDDKQRVEFSGDVKFSHDKISLDDLDVDLETKKKLLTQIQKRKQAEHIEE</sequence>
<gene>
    <name evidence="1" type="ORF">MM415B00897_0005</name>
</gene>
<organism evidence="1">
    <name type="scientific">viral metagenome</name>
    <dbReference type="NCBI Taxonomy" id="1070528"/>
    <lineage>
        <taxon>unclassified sequences</taxon>
        <taxon>metagenomes</taxon>
        <taxon>organismal metagenomes</taxon>
    </lineage>
</organism>
<dbReference type="EMBL" id="MT141450">
    <property type="protein sequence ID" value="QJA61694.1"/>
    <property type="molecule type" value="Genomic_DNA"/>
</dbReference>